<dbReference type="PANTHER" id="PTHR37810">
    <property type="entry name" value="IMMUNITY PROTEIN SDPI"/>
    <property type="match status" value="1"/>
</dbReference>
<evidence type="ECO:0000256" key="1">
    <source>
        <dbReference type="SAM" id="Phobius"/>
    </source>
</evidence>
<evidence type="ECO:0000313" key="4">
    <source>
        <dbReference type="Proteomes" id="UP000254711"/>
    </source>
</evidence>
<dbReference type="Pfam" id="PF07853">
    <property type="entry name" value="DUF1648"/>
    <property type="match status" value="1"/>
</dbReference>
<dbReference type="EMBL" id="QQSY01000001">
    <property type="protein sequence ID" value="RDI99989.1"/>
    <property type="molecule type" value="Genomic_DNA"/>
</dbReference>
<sequence length="213" mass="23345">MKLSHSLLVSLAFVVVALAAVAWLYPSLPQQVPIHWNMQGVPDGYRPRPWGAAMPVLVMAGFALLLWLLPRISPRGFELSTFASVYALLMLAVQAALLVILLAGLLVSAGYAVPMWKVMSLSLGALLMVLGNFMGKLRKNFFIGIRTPWTLASDAVWERTHRVGGWIFVATGALVMLAASLGGPRWLTFALILLMAGSCVLYSLLAYRRIEHR</sequence>
<organism evidence="3 4">
    <name type="scientific">Dyella solisilvae</name>
    <dbReference type="NCBI Taxonomy" id="1920168"/>
    <lineage>
        <taxon>Bacteria</taxon>
        <taxon>Pseudomonadati</taxon>
        <taxon>Pseudomonadota</taxon>
        <taxon>Gammaproteobacteria</taxon>
        <taxon>Lysobacterales</taxon>
        <taxon>Rhodanobacteraceae</taxon>
        <taxon>Dyella</taxon>
    </lineage>
</organism>
<keyword evidence="1" id="KW-1133">Transmembrane helix</keyword>
<feature type="domain" description="DUF1648" evidence="2">
    <location>
        <begin position="13"/>
        <end position="59"/>
    </location>
</feature>
<feature type="transmembrane region" description="Helical" evidence="1">
    <location>
        <begin position="163"/>
        <end position="181"/>
    </location>
</feature>
<dbReference type="InterPro" id="IPR025962">
    <property type="entry name" value="SdpI/YhfL"/>
</dbReference>
<dbReference type="PIRSF" id="PIRSF038959">
    <property type="entry name" value="SdpI"/>
    <property type="match status" value="1"/>
</dbReference>
<keyword evidence="4" id="KW-1185">Reference proteome</keyword>
<dbReference type="RefSeq" id="WP_114823720.1">
    <property type="nucleotide sequence ID" value="NZ_QQSY01000001.1"/>
</dbReference>
<keyword evidence="1" id="KW-0812">Transmembrane</keyword>
<dbReference type="PANTHER" id="PTHR37810:SF5">
    <property type="entry name" value="IMMUNITY PROTEIN SDPI"/>
    <property type="match status" value="1"/>
</dbReference>
<name>A0A370KBM9_9GAMM</name>
<feature type="transmembrane region" description="Helical" evidence="1">
    <location>
        <begin position="187"/>
        <end position="207"/>
    </location>
</feature>
<reference evidence="3 4" key="1">
    <citation type="submission" date="2018-07" db="EMBL/GenBank/DDBJ databases">
        <title>Dyella solisilvae sp. nov., isolated from the pine and broad-leaved mixed forest soil.</title>
        <authorList>
            <person name="Gao Z."/>
            <person name="Qiu L."/>
        </authorList>
    </citation>
    <scope>NUCLEOTIDE SEQUENCE [LARGE SCALE GENOMIC DNA]</scope>
    <source>
        <strain evidence="3 4">DHG54</strain>
    </source>
</reference>
<evidence type="ECO:0000259" key="2">
    <source>
        <dbReference type="Pfam" id="PF07853"/>
    </source>
</evidence>
<keyword evidence="1" id="KW-0472">Membrane</keyword>
<protein>
    <submittedName>
        <fullName evidence="3">DUF1648 domain-containing protein</fullName>
    </submittedName>
</protein>
<dbReference type="OrthoDB" id="9808690at2"/>
<dbReference type="InterPro" id="IPR026272">
    <property type="entry name" value="SdpI"/>
</dbReference>
<evidence type="ECO:0000313" key="3">
    <source>
        <dbReference type="EMBL" id="RDI99989.1"/>
    </source>
</evidence>
<proteinExistence type="predicted"/>
<feature type="transmembrane region" description="Helical" evidence="1">
    <location>
        <begin position="53"/>
        <end position="70"/>
    </location>
</feature>
<comment type="caution">
    <text evidence="3">The sequence shown here is derived from an EMBL/GenBank/DDBJ whole genome shotgun (WGS) entry which is preliminary data.</text>
</comment>
<dbReference type="GO" id="GO:0009636">
    <property type="term" value="P:response to toxic substance"/>
    <property type="evidence" value="ECO:0007669"/>
    <property type="project" value="TreeGrafter"/>
</dbReference>
<accession>A0A370KBM9</accession>
<dbReference type="InterPro" id="IPR012867">
    <property type="entry name" value="DUF1648"/>
</dbReference>
<dbReference type="Pfam" id="PF13630">
    <property type="entry name" value="SdpI"/>
    <property type="match status" value="1"/>
</dbReference>
<dbReference type="Proteomes" id="UP000254711">
    <property type="component" value="Unassembled WGS sequence"/>
</dbReference>
<feature type="transmembrane region" description="Helical" evidence="1">
    <location>
        <begin position="113"/>
        <end position="133"/>
    </location>
</feature>
<feature type="transmembrane region" description="Helical" evidence="1">
    <location>
        <begin position="82"/>
        <end position="107"/>
    </location>
</feature>
<dbReference type="AlphaFoldDB" id="A0A370KBM9"/>
<gene>
    <name evidence="3" type="ORF">DVT68_03955</name>
</gene>